<dbReference type="InterPro" id="IPR050366">
    <property type="entry name" value="BP-dependent_transpt_permease"/>
</dbReference>
<evidence type="ECO:0000313" key="10">
    <source>
        <dbReference type="EMBL" id="TMR25307.1"/>
    </source>
</evidence>
<gene>
    <name evidence="10" type="ORF">ETD86_01555</name>
</gene>
<dbReference type="GO" id="GO:0005886">
    <property type="term" value="C:plasma membrane"/>
    <property type="evidence" value="ECO:0007669"/>
    <property type="project" value="UniProtKB-SubCell"/>
</dbReference>
<organism evidence="10 11">
    <name type="scientific">Nonomuraea turkmeniaca</name>
    <dbReference type="NCBI Taxonomy" id="103838"/>
    <lineage>
        <taxon>Bacteria</taxon>
        <taxon>Bacillati</taxon>
        <taxon>Actinomycetota</taxon>
        <taxon>Actinomycetes</taxon>
        <taxon>Streptosporangiales</taxon>
        <taxon>Streptosporangiaceae</taxon>
        <taxon>Nonomuraea</taxon>
    </lineage>
</organism>
<keyword evidence="4 7" id="KW-0812">Transmembrane</keyword>
<evidence type="ECO:0000256" key="5">
    <source>
        <dbReference type="ARBA" id="ARBA00022989"/>
    </source>
</evidence>
<keyword evidence="6 7" id="KW-0472">Membrane</keyword>
<dbReference type="PROSITE" id="PS50928">
    <property type="entry name" value="ABC_TM1"/>
    <property type="match status" value="1"/>
</dbReference>
<evidence type="ECO:0000256" key="1">
    <source>
        <dbReference type="ARBA" id="ARBA00004651"/>
    </source>
</evidence>
<evidence type="ECO:0000256" key="7">
    <source>
        <dbReference type="RuleBase" id="RU363032"/>
    </source>
</evidence>
<keyword evidence="5 7" id="KW-1133">Transmembrane helix</keyword>
<dbReference type="OrthoDB" id="3532355at2"/>
<dbReference type="EMBL" id="VCKY01000003">
    <property type="protein sequence ID" value="TMR25307.1"/>
    <property type="molecule type" value="Genomic_DNA"/>
</dbReference>
<feature type="transmembrane region" description="Helical" evidence="7">
    <location>
        <begin position="48"/>
        <end position="65"/>
    </location>
</feature>
<keyword evidence="11" id="KW-1185">Reference proteome</keyword>
<feature type="transmembrane region" description="Helical" evidence="7">
    <location>
        <begin position="169"/>
        <end position="186"/>
    </location>
</feature>
<dbReference type="Gene3D" id="1.10.3720.10">
    <property type="entry name" value="MetI-like"/>
    <property type="match status" value="1"/>
</dbReference>
<dbReference type="SUPFAM" id="SSF161098">
    <property type="entry name" value="MetI-like"/>
    <property type="match status" value="1"/>
</dbReference>
<feature type="region of interest" description="Disordered" evidence="8">
    <location>
        <begin position="1"/>
        <end position="40"/>
    </location>
</feature>
<comment type="caution">
    <text evidence="10">The sequence shown here is derived from an EMBL/GenBank/DDBJ whole genome shotgun (WGS) entry which is preliminary data.</text>
</comment>
<feature type="transmembrane region" description="Helical" evidence="7">
    <location>
        <begin position="236"/>
        <end position="254"/>
    </location>
</feature>
<sequence>MRGSGRPTGAPPVNRSDRDELAPPLNAPGPDPRRATGAPPLVRGRGGIVLLAAIVAFCGLTPLLSPHDPYLPDPALALLPPSPRHWLGTDQLGRDLLTRTAAAGTISLLTAFAITAITTTIGTLAGTAAGLAGGLPERLLRQAATVALALPGLTLALALAGVLPPGPGTMVAALVPFGWVNCGLIAHTATRRVAASDFVLATRALGASPSYLLRRTIAPHIAGPVLTVATADFARTLIAATSLSFLGIGLPPPVTDWGGLVNDAVPLLIAAPRLAIAPAIALALTGVAVTLIVDARRLR</sequence>
<feature type="transmembrane region" description="Helical" evidence="7">
    <location>
        <begin position="106"/>
        <end position="131"/>
    </location>
</feature>
<dbReference type="GO" id="GO:0055085">
    <property type="term" value="P:transmembrane transport"/>
    <property type="evidence" value="ECO:0007669"/>
    <property type="project" value="InterPro"/>
</dbReference>
<accession>A0A5S4FWU5</accession>
<evidence type="ECO:0000256" key="6">
    <source>
        <dbReference type="ARBA" id="ARBA00023136"/>
    </source>
</evidence>
<evidence type="ECO:0000256" key="3">
    <source>
        <dbReference type="ARBA" id="ARBA00022475"/>
    </source>
</evidence>
<evidence type="ECO:0000313" key="11">
    <source>
        <dbReference type="Proteomes" id="UP000309128"/>
    </source>
</evidence>
<evidence type="ECO:0000256" key="8">
    <source>
        <dbReference type="SAM" id="MobiDB-lite"/>
    </source>
</evidence>
<dbReference type="PANTHER" id="PTHR43386">
    <property type="entry name" value="OLIGOPEPTIDE TRANSPORT SYSTEM PERMEASE PROTEIN APPC"/>
    <property type="match status" value="1"/>
</dbReference>
<protein>
    <submittedName>
        <fullName evidence="10">ABC transporter permease</fullName>
    </submittedName>
</protein>
<comment type="similarity">
    <text evidence="7">Belongs to the binding-protein-dependent transport system permease family.</text>
</comment>
<dbReference type="CDD" id="cd06261">
    <property type="entry name" value="TM_PBP2"/>
    <property type="match status" value="1"/>
</dbReference>
<dbReference type="Pfam" id="PF00528">
    <property type="entry name" value="BPD_transp_1"/>
    <property type="match status" value="1"/>
</dbReference>
<keyword evidence="3" id="KW-1003">Cell membrane</keyword>
<evidence type="ECO:0000256" key="2">
    <source>
        <dbReference type="ARBA" id="ARBA00022448"/>
    </source>
</evidence>
<keyword evidence="2 7" id="KW-0813">Transport</keyword>
<evidence type="ECO:0000259" key="9">
    <source>
        <dbReference type="PROSITE" id="PS50928"/>
    </source>
</evidence>
<proteinExistence type="inferred from homology"/>
<dbReference type="PANTHER" id="PTHR43386:SF1">
    <property type="entry name" value="D,D-DIPEPTIDE TRANSPORT SYSTEM PERMEASE PROTEIN DDPC-RELATED"/>
    <property type="match status" value="1"/>
</dbReference>
<dbReference type="AlphaFoldDB" id="A0A5S4FWU5"/>
<dbReference type="Proteomes" id="UP000309128">
    <property type="component" value="Unassembled WGS sequence"/>
</dbReference>
<dbReference type="InterPro" id="IPR000515">
    <property type="entry name" value="MetI-like"/>
</dbReference>
<dbReference type="InterPro" id="IPR035906">
    <property type="entry name" value="MetI-like_sf"/>
</dbReference>
<feature type="domain" description="ABC transmembrane type-1" evidence="9">
    <location>
        <begin position="108"/>
        <end position="293"/>
    </location>
</feature>
<comment type="subcellular location">
    <subcellularLocation>
        <location evidence="1 7">Cell membrane</location>
        <topology evidence="1 7">Multi-pass membrane protein</topology>
    </subcellularLocation>
</comment>
<feature type="transmembrane region" description="Helical" evidence="7">
    <location>
        <begin position="274"/>
        <end position="293"/>
    </location>
</feature>
<evidence type="ECO:0000256" key="4">
    <source>
        <dbReference type="ARBA" id="ARBA00022692"/>
    </source>
</evidence>
<reference evidence="10 11" key="1">
    <citation type="submission" date="2019-05" db="EMBL/GenBank/DDBJ databases">
        <title>Draft genome sequence of Nonomuraea turkmeniaca DSM 43926.</title>
        <authorList>
            <person name="Saricaoglu S."/>
            <person name="Isik K."/>
        </authorList>
    </citation>
    <scope>NUCLEOTIDE SEQUENCE [LARGE SCALE GENOMIC DNA]</scope>
    <source>
        <strain evidence="10 11">DSM 43926</strain>
    </source>
</reference>
<name>A0A5S4FWU5_9ACTN</name>
<feature type="transmembrane region" description="Helical" evidence="7">
    <location>
        <begin position="143"/>
        <end position="163"/>
    </location>
</feature>